<evidence type="ECO:0000256" key="1">
    <source>
        <dbReference type="ARBA" id="ARBA00022801"/>
    </source>
</evidence>
<dbReference type="GO" id="GO:0006508">
    <property type="term" value="P:proteolysis"/>
    <property type="evidence" value="ECO:0007669"/>
    <property type="project" value="InterPro"/>
</dbReference>
<protein>
    <recommendedName>
        <fullName evidence="2">Peptidase S9 prolyl oligopeptidase catalytic domain-containing protein</fullName>
    </recommendedName>
</protein>
<keyword evidence="1" id="KW-0378">Hydrolase</keyword>
<gene>
    <name evidence="3" type="ORF">DWY69_00335</name>
</gene>
<dbReference type="EMBL" id="QVLU01000001">
    <property type="protein sequence ID" value="RGE74454.1"/>
    <property type="molecule type" value="Genomic_DNA"/>
</dbReference>
<dbReference type="GO" id="GO:0052689">
    <property type="term" value="F:carboxylic ester hydrolase activity"/>
    <property type="evidence" value="ECO:0007669"/>
    <property type="project" value="UniProtKB-ARBA"/>
</dbReference>
<dbReference type="SUPFAM" id="SSF53474">
    <property type="entry name" value="alpha/beta-Hydrolases"/>
    <property type="match status" value="1"/>
</dbReference>
<evidence type="ECO:0000259" key="2">
    <source>
        <dbReference type="Pfam" id="PF00326"/>
    </source>
</evidence>
<dbReference type="InterPro" id="IPR050261">
    <property type="entry name" value="FrsA_esterase"/>
</dbReference>
<dbReference type="Gene3D" id="3.40.50.1820">
    <property type="entry name" value="alpha/beta hydrolase"/>
    <property type="match status" value="1"/>
</dbReference>
<accession>A0A3E3J555</accession>
<dbReference type="Proteomes" id="UP000261166">
    <property type="component" value="Unassembled WGS sequence"/>
</dbReference>
<dbReference type="GO" id="GO:0008236">
    <property type="term" value="F:serine-type peptidase activity"/>
    <property type="evidence" value="ECO:0007669"/>
    <property type="project" value="InterPro"/>
</dbReference>
<dbReference type="InterPro" id="IPR029058">
    <property type="entry name" value="AB_hydrolase_fold"/>
</dbReference>
<reference evidence="3 4" key="1">
    <citation type="submission" date="2018-08" db="EMBL/GenBank/DDBJ databases">
        <title>A genome reference for cultivated species of the human gut microbiota.</title>
        <authorList>
            <person name="Zou Y."/>
            <person name="Xue W."/>
            <person name="Luo G."/>
        </authorList>
    </citation>
    <scope>NUCLEOTIDE SEQUENCE [LARGE SCALE GENOMIC DNA]</scope>
    <source>
        <strain evidence="3 4">AF26-4BH</strain>
    </source>
</reference>
<dbReference type="Pfam" id="PF00326">
    <property type="entry name" value="Peptidase_S9"/>
    <property type="match status" value="1"/>
</dbReference>
<sequence length="344" mass="38390">MVSAFSSGVKLFFLLENDNTLNCECFRIRGCLYMNAIDRMSEIIGLSPVKDKIPFVCVETVDCGAYARSRIEYKVNGRIIYAYLLIPKGEGIFPAVLVNHQHNRELNLGKSEVCGIEGNPLQAFGSALAEKGFVVISPDAICFEDRRANKQGTVENKEQDDWNYFLALCNGILTGETLAKIAIEDAMGAISVLNSLEFVDRSKIGCMGHSYGGNTTYFTTAFDKRIRYALSSGSVVSYKIRIENNTGIEKASIIPGFIKEFEIADVIKEIAPRSFMIVCASEDKWSKDAPEIYEIAKENFILKGSADNLEIKQYPGGHAITPERFEFIIDWIYRQGRGVRCEAQ</sequence>
<proteinExistence type="predicted"/>
<dbReference type="PANTHER" id="PTHR22946">
    <property type="entry name" value="DIENELACTONE HYDROLASE DOMAIN-CONTAINING PROTEIN-RELATED"/>
    <property type="match status" value="1"/>
</dbReference>
<feature type="domain" description="Peptidase S9 prolyl oligopeptidase catalytic" evidence="2">
    <location>
        <begin position="182"/>
        <end position="236"/>
    </location>
</feature>
<dbReference type="AlphaFoldDB" id="A0A3E3J555"/>
<evidence type="ECO:0000313" key="4">
    <source>
        <dbReference type="Proteomes" id="UP000261166"/>
    </source>
</evidence>
<organism evidence="3 4">
    <name type="scientific">Eisenbergiella massiliensis</name>
    <dbReference type="NCBI Taxonomy" id="1720294"/>
    <lineage>
        <taxon>Bacteria</taxon>
        <taxon>Bacillati</taxon>
        <taxon>Bacillota</taxon>
        <taxon>Clostridia</taxon>
        <taxon>Lachnospirales</taxon>
        <taxon>Lachnospiraceae</taxon>
        <taxon>Eisenbergiella</taxon>
    </lineage>
</organism>
<dbReference type="PANTHER" id="PTHR22946:SF9">
    <property type="entry name" value="POLYKETIDE TRANSFERASE AF380"/>
    <property type="match status" value="1"/>
</dbReference>
<dbReference type="InterPro" id="IPR001375">
    <property type="entry name" value="Peptidase_S9_cat"/>
</dbReference>
<evidence type="ECO:0000313" key="3">
    <source>
        <dbReference type="EMBL" id="RGE74454.1"/>
    </source>
</evidence>
<name>A0A3E3J555_9FIRM</name>
<comment type="caution">
    <text evidence="3">The sequence shown here is derived from an EMBL/GenBank/DDBJ whole genome shotgun (WGS) entry which is preliminary data.</text>
</comment>